<dbReference type="CDD" id="cd14733">
    <property type="entry name" value="BACK"/>
    <property type="match status" value="1"/>
</dbReference>
<accession>A0A7S1PGP3</accession>
<dbReference type="AlphaFoldDB" id="A0A7S1PGP3"/>
<organism evidence="2">
    <name type="scientific">Percolomonas cosmopolitus</name>
    <dbReference type="NCBI Taxonomy" id="63605"/>
    <lineage>
        <taxon>Eukaryota</taxon>
        <taxon>Discoba</taxon>
        <taxon>Heterolobosea</taxon>
        <taxon>Tetramitia</taxon>
        <taxon>Eutetramitia</taxon>
        <taxon>Percolomonadidae</taxon>
        <taxon>Percolomonas</taxon>
    </lineage>
</organism>
<dbReference type="Pfam" id="PF25900">
    <property type="entry name" value="PAPPA"/>
    <property type="match status" value="1"/>
</dbReference>
<evidence type="ECO:0000313" key="2">
    <source>
        <dbReference type="EMBL" id="CAD9079622.1"/>
    </source>
</evidence>
<protein>
    <recommendedName>
        <fullName evidence="1">BTB domain-containing protein</fullName>
    </recommendedName>
</protein>
<evidence type="ECO:0000259" key="1">
    <source>
        <dbReference type="PROSITE" id="PS50097"/>
    </source>
</evidence>
<gene>
    <name evidence="2" type="ORF">PCOS0759_LOCUS2862</name>
</gene>
<sequence>MPSSSPLSQFVHSVEAFSSQYGNRKWSAKCVIGPPSVYPTHADDPRAWAPKKYHHMEYIEVTFQTAVFPLELQVYETYIPGSIVKISMRASLNDPWTEVYQNARDEVAAMQDVSRIWRVPFGGSDQKFKHVRLDMDNTMSTSGFVWPSWSELDAICLIGTTSKQIRRTEIQDAYLELFEKALYADIVFFFPDGKGAKSEIVKAHRGLLASRSVYFAKMFSSGMKESELQRVDITDVSIRLFRHMLEYLYSFDAQVLNEDIIPLNKCADRYGVEDLKVLCREKLEKALNVDNSVDFLKQAIELKQSALEQDIIRFLSRNYEAFFGSDTFGEIDEKSLRKVCKCIGDDSAQS</sequence>
<reference evidence="2" key="1">
    <citation type="submission" date="2021-01" db="EMBL/GenBank/DDBJ databases">
        <authorList>
            <person name="Corre E."/>
            <person name="Pelletier E."/>
            <person name="Niang G."/>
            <person name="Scheremetjew M."/>
            <person name="Finn R."/>
            <person name="Kale V."/>
            <person name="Holt S."/>
            <person name="Cochrane G."/>
            <person name="Meng A."/>
            <person name="Brown T."/>
            <person name="Cohen L."/>
        </authorList>
    </citation>
    <scope>NUCLEOTIDE SEQUENCE</scope>
    <source>
        <strain evidence="2">WS</strain>
    </source>
</reference>
<dbReference type="EMBL" id="HBGD01003459">
    <property type="protein sequence ID" value="CAD9079622.1"/>
    <property type="molecule type" value="Transcribed_RNA"/>
</dbReference>
<dbReference type="InterPro" id="IPR011333">
    <property type="entry name" value="SKP1/BTB/POZ_sf"/>
</dbReference>
<dbReference type="Gene3D" id="3.30.710.10">
    <property type="entry name" value="Potassium Channel Kv1.1, Chain A"/>
    <property type="match status" value="1"/>
</dbReference>
<dbReference type="PANTHER" id="PTHR24413">
    <property type="entry name" value="SPECKLE-TYPE POZ PROTEIN"/>
    <property type="match status" value="1"/>
</dbReference>
<name>A0A7S1PGP3_9EUKA</name>
<dbReference type="InterPro" id="IPR000210">
    <property type="entry name" value="BTB/POZ_dom"/>
</dbReference>
<dbReference type="SUPFAM" id="SSF54695">
    <property type="entry name" value="POZ domain"/>
    <property type="match status" value="1"/>
</dbReference>
<dbReference type="PROSITE" id="PS50097">
    <property type="entry name" value="BTB"/>
    <property type="match status" value="1"/>
</dbReference>
<proteinExistence type="predicted"/>
<dbReference type="SMART" id="SM00225">
    <property type="entry name" value="BTB"/>
    <property type="match status" value="1"/>
</dbReference>
<feature type="domain" description="BTB" evidence="1">
    <location>
        <begin position="184"/>
        <end position="257"/>
    </location>
</feature>
<dbReference type="Pfam" id="PF00651">
    <property type="entry name" value="BTB"/>
    <property type="match status" value="1"/>
</dbReference>
<dbReference type="InterPro" id="IPR058897">
    <property type="entry name" value="PAPPA_SD_C"/>
</dbReference>